<evidence type="ECO:0000256" key="1">
    <source>
        <dbReference type="SAM" id="MobiDB-lite"/>
    </source>
</evidence>
<comment type="caution">
    <text evidence="2">The sequence shown here is derived from an EMBL/GenBank/DDBJ whole genome shotgun (WGS) entry which is preliminary data.</text>
</comment>
<evidence type="ECO:0000313" key="2">
    <source>
        <dbReference type="EMBL" id="GAA0915382.1"/>
    </source>
</evidence>
<evidence type="ECO:0000313" key="3">
    <source>
        <dbReference type="Proteomes" id="UP001501578"/>
    </source>
</evidence>
<sequence>MTGAWPVTGDQGPDNCSTGRPARTVEPGDWVVVVRVEDGDTAATASRWAAHLVGMHGVVLLVRGDSWARVRLDEEVDRRKIWRFSLLDLEPWVPPPAPVAYAEVLCCGVAGDRGRVLHALAGRPRPGEQIPTLCGVVARGVWRERQPIRWSAGYPRACMQCSWLAPLARARGPDLTV</sequence>
<keyword evidence="3" id="KW-1185">Reference proteome</keyword>
<organism evidence="2 3">
    <name type="scientific">Nonomuraea longicatena</name>
    <dbReference type="NCBI Taxonomy" id="83682"/>
    <lineage>
        <taxon>Bacteria</taxon>
        <taxon>Bacillati</taxon>
        <taxon>Actinomycetota</taxon>
        <taxon>Actinomycetes</taxon>
        <taxon>Streptosporangiales</taxon>
        <taxon>Streptosporangiaceae</taxon>
        <taxon>Nonomuraea</taxon>
    </lineage>
</organism>
<gene>
    <name evidence="2" type="ORF">GCM10009560_09660</name>
</gene>
<protein>
    <submittedName>
        <fullName evidence="2">Uncharacterized protein</fullName>
    </submittedName>
</protein>
<accession>A0ABN1NS98</accession>
<name>A0ABN1NS98_9ACTN</name>
<dbReference type="EMBL" id="BAAAHQ010000002">
    <property type="protein sequence ID" value="GAA0915382.1"/>
    <property type="molecule type" value="Genomic_DNA"/>
</dbReference>
<reference evidence="2 3" key="1">
    <citation type="journal article" date="2019" name="Int. J. Syst. Evol. Microbiol.">
        <title>The Global Catalogue of Microorganisms (GCM) 10K type strain sequencing project: providing services to taxonomists for standard genome sequencing and annotation.</title>
        <authorList>
            <consortium name="The Broad Institute Genomics Platform"/>
            <consortium name="The Broad Institute Genome Sequencing Center for Infectious Disease"/>
            <person name="Wu L."/>
            <person name="Ma J."/>
        </authorList>
    </citation>
    <scope>NUCLEOTIDE SEQUENCE [LARGE SCALE GENOMIC DNA]</scope>
    <source>
        <strain evidence="2 3">JCM 11136</strain>
    </source>
</reference>
<dbReference type="Proteomes" id="UP001501578">
    <property type="component" value="Unassembled WGS sequence"/>
</dbReference>
<feature type="region of interest" description="Disordered" evidence="1">
    <location>
        <begin position="1"/>
        <end position="22"/>
    </location>
</feature>
<proteinExistence type="predicted"/>